<sequence>MPTRNLFIIRVALMTGVFMFAGIGYFGPRVGMAPTLELGEQGEILRWLARALFAIAIAVAVVIRPKLESAPPDRRSLYLIGGWAVGEAAALMGIVTFMAGGGLAPFSLGLLGFVFTLVMLPIPRPRR</sequence>
<keyword evidence="1" id="KW-0812">Transmembrane</keyword>
<accession>A0AA49Q6Q5</accession>
<dbReference type="KEGG" id="pspc:Strain318_000346"/>
<proteinExistence type="predicted"/>
<keyword evidence="1" id="KW-1133">Transmembrane helix</keyword>
<gene>
    <name evidence="2" type="ORF">Strain138_000346</name>
    <name evidence="3" type="ORF">Strain318_000346</name>
</gene>
<dbReference type="EMBL" id="CP130613">
    <property type="protein sequence ID" value="WKW14021.1"/>
    <property type="molecule type" value="Genomic_DNA"/>
</dbReference>
<reference evidence="2" key="1">
    <citation type="submission" date="2023-07" db="EMBL/GenBank/DDBJ databases">
        <authorList>
            <person name="Haufschild T."/>
            <person name="Kallscheuer N."/>
            <person name="Hammer J."/>
            <person name="Kohn T."/>
            <person name="Kabuu M."/>
            <person name="Jogler M."/>
            <person name="Wohfarth N."/>
            <person name="Heuer A."/>
            <person name="Rohde M."/>
            <person name="van Teeseling M.C.F."/>
            <person name="Jogler C."/>
        </authorList>
    </citation>
    <scope>NUCLEOTIDE SEQUENCE</scope>
    <source>
        <strain evidence="2">Strain 138</strain>
        <strain evidence="3">Strain 318</strain>
    </source>
</reference>
<protein>
    <submittedName>
        <fullName evidence="2">Uncharacterized protein</fullName>
    </submittedName>
</protein>
<evidence type="ECO:0000313" key="4">
    <source>
        <dbReference type="Proteomes" id="UP001229955"/>
    </source>
</evidence>
<evidence type="ECO:0000256" key="1">
    <source>
        <dbReference type="SAM" id="Phobius"/>
    </source>
</evidence>
<evidence type="ECO:0000313" key="2">
    <source>
        <dbReference type="EMBL" id="WKW11111.1"/>
    </source>
</evidence>
<keyword evidence="4" id="KW-1185">Reference proteome</keyword>
<accession>A0AA49Q3Q1</accession>
<keyword evidence="1" id="KW-0472">Membrane</keyword>
<organism evidence="2">
    <name type="scientific">Pseudogemmatithrix spongiicola</name>
    <dbReference type="NCBI Taxonomy" id="3062599"/>
    <lineage>
        <taxon>Bacteria</taxon>
        <taxon>Pseudomonadati</taxon>
        <taxon>Gemmatimonadota</taxon>
        <taxon>Gemmatimonadia</taxon>
        <taxon>Gemmatimonadales</taxon>
        <taxon>Gemmatimonadaceae</taxon>
        <taxon>Pseudogemmatithrix</taxon>
    </lineage>
</organism>
<evidence type="ECO:0000313" key="3">
    <source>
        <dbReference type="EMBL" id="WKW14021.1"/>
    </source>
</evidence>
<dbReference type="Proteomes" id="UP001229955">
    <property type="component" value="Chromosome"/>
</dbReference>
<name>A0AA49Q3Q1_9BACT</name>
<feature type="transmembrane region" description="Helical" evidence="1">
    <location>
        <begin position="77"/>
        <end position="97"/>
    </location>
</feature>
<dbReference type="RefSeq" id="WP_367886813.1">
    <property type="nucleotide sequence ID" value="NZ_CP130612.1"/>
</dbReference>
<feature type="transmembrane region" description="Helical" evidence="1">
    <location>
        <begin position="103"/>
        <end position="122"/>
    </location>
</feature>
<feature type="transmembrane region" description="Helical" evidence="1">
    <location>
        <begin position="7"/>
        <end position="27"/>
    </location>
</feature>
<feature type="transmembrane region" description="Helical" evidence="1">
    <location>
        <begin position="47"/>
        <end position="65"/>
    </location>
</feature>
<dbReference type="EMBL" id="CP130612">
    <property type="protein sequence ID" value="WKW11111.1"/>
    <property type="molecule type" value="Genomic_DNA"/>
</dbReference>
<dbReference type="AlphaFoldDB" id="A0AA49Q3Q1"/>